<evidence type="ECO:0000256" key="3">
    <source>
        <dbReference type="ARBA" id="ARBA00022801"/>
    </source>
</evidence>
<dbReference type="PANTHER" id="PTHR12411">
    <property type="entry name" value="CYSTEINE PROTEASE FAMILY C1-RELATED"/>
    <property type="match status" value="1"/>
</dbReference>
<dbReference type="InterPro" id="IPR013201">
    <property type="entry name" value="Prot_inhib_I29"/>
</dbReference>
<protein>
    <recommendedName>
        <fullName evidence="12">Cysteine proteinase</fullName>
    </recommendedName>
</protein>
<evidence type="ECO:0000256" key="6">
    <source>
        <dbReference type="SAM" id="MobiDB-lite"/>
    </source>
</evidence>
<feature type="domain" description="Cathepsin propeptide inhibitor" evidence="9">
    <location>
        <begin position="37"/>
        <end position="92"/>
    </location>
</feature>
<dbReference type="Pfam" id="PF00112">
    <property type="entry name" value="Peptidase_C1"/>
    <property type="match status" value="2"/>
</dbReference>
<comment type="similarity">
    <text evidence="1">Belongs to the peptidase C1 family.</text>
</comment>
<name>A0A8S9REL9_BRACR</name>
<keyword evidence="5" id="KW-1015">Disulfide bond</keyword>
<feature type="region of interest" description="Disordered" evidence="6">
    <location>
        <begin position="458"/>
        <end position="483"/>
    </location>
</feature>
<organism evidence="10 11">
    <name type="scientific">Brassica cretica</name>
    <name type="common">Mustard</name>
    <dbReference type="NCBI Taxonomy" id="69181"/>
    <lineage>
        <taxon>Eukaryota</taxon>
        <taxon>Viridiplantae</taxon>
        <taxon>Streptophyta</taxon>
        <taxon>Embryophyta</taxon>
        <taxon>Tracheophyta</taxon>
        <taxon>Spermatophyta</taxon>
        <taxon>Magnoliopsida</taxon>
        <taxon>eudicotyledons</taxon>
        <taxon>Gunneridae</taxon>
        <taxon>Pentapetalae</taxon>
        <taxon>rosids</taxon>
        <taxon>malvids</taxon>
        <taxon>Brassicales</taxon>
        <taxon>Brassicaceae</taxon>
        <taxon>Brassiceae</taxon>
        <taxon>Brassica</taxon>
    </lineage>
</organism>
<dbReference type="AlphaFoldDB" id="A0A8S9REL9"/>
<gene>
    <name evidence="10" type="ORF">F2Q69_00061327</name>
</gene>
<keyword evidence="7" id="KW-0732">Signal</keyword>
<dbReference type="GO" id="GO:0006508">
    <property type="term" value="P:proteolysis"/>
    <property type="evidence" value="ECO:0007669"/>
    <property type="project" value="UniProtKB-KW"/>
</dbReference>
<keyword evidence="4" id="KW-0788">Thiol protease</keyword>
<dbReference type="InterPro" id="IPR000668">
    <property type="entry name" value="Peptidase_C1A_C"/>
</dbReference>
<evidence type="ECO:0000259" key="8">
    <source>
        <dbReference type="SMART" id="SM00645"/>
    </source>
</evidence>
<reference evidence="10" key="1">
    <citation type="submission" date="2019-12" db="EMBL/GenBank/DDBJ databases">
        <title>Genome sequencing and annotation of Brassica cretica.</title>
        <authorList>
            <person name="Studholme D.J."/>
            <person name="Sarris P."/>
        </authorList>
    </citation>
    <scope>NUCLEOTIDE SEQUENCE</scope>
    <source>
        <strain evidence="10">PFS-109/04</strain>
        <tissue evidence="10">Leaf</tissue>
    </source>
</reference>
<comment type="caution">
    <text evidence="10">The sequence shown here is derived from an EMBL/GenBank/DDBJ whole genome shotgun (WGS) entry which is preliminary data.</text>
</comment>
<dbReference type="EMBL" id="QGKX02000095">
    <property type="protein sequence ID" value="KAF3571388.1"/>
    <property type="molecule type" value="Genomic_DNA"/>
</dbReference>
<evidence type="ECO:0000256" key="1">
    <source>
        <dbReference type="ARBA" id="ARBA00008455"/>
    </source>
</evidence>
<evidence type="ECO:0000313" key="10">
    <source>
        <dbReference type="EMBL" id="KAF3571388.1"/>
    </source>
</evidence>
<feature type="signal peptide" evidence="7">
    <location>
        <begin position="1"/>
        <end position="19"/>
    </location>
</feature>
<dbReference type="Gene3D" id="3.90.70.10">
    <property type="entry name" value="Cysteine proteinases"/>
    <property type="match status" value="4"/>
</dbReference>
<keyword evidence="3" id="KW-0378">Hydrolase</keyword>
<evidence type="ECO:0008006" key="12">
    <source>
        <dbReference type="Google" id="ProtNLM"/>
    </source>
</evidence>
<dbReference type="SUPFAM" id="SSF54001">
    <property type="entry name" value="Cysteine proteinases"/>
    <property type="match status" value="3"/>
</dbReference>
<dbReference type="InterPro" id="IPR025661">
    <property type="entry name" value="Pept_asp_AS"/>
</dbReference>
<evidence type="ECO:0000313" key="11">
    <source>
        <dbReference type="Proteomes" id="UP000712600"/>
    </source>
</evidence>
<dbReference type="PROSITE" id="PS00639">
    <property type="entry name" value="THIOL_PROTEASE_HIS"/>
    <property type="match status" value="2"/>
</dbReference>
<feature type="compositionally biased region" description="Polar residues" evidence="6">
    <location>
        <begin position="458"/>
        <end position="470"/>
    </location>
</feature>
<evidence type="ECO:0000256" key="7">
    <source>
        <dbReference type="SAM" id="SignalP"/>
    </source>
</evidence>
<feature type="chain" id="PRO_5035798070" description="Cysteine proteinase" evidence="7">
    <location>
        <begin position="20"/>
        <end position="483"/>
    </location>
</feature>
<accession>A0A8S9REL9</accession>
<feature type="domain" description="Peptidase C1A papain C-terminal" evidence="8">
    <location>
        <begin position="125"/>
        <end position="367"/>
    </location>
</feature>
<dbReference type="InterPro" id="IPR013128">
    <property type="entry name" value="Peptidase_C1A"/>
</dbReference>
<dbReference type="InterPro" id="IPR039417">
    <property type="entry name" value="Peptidase_C1A_papain-like"/>
</dbReference>
<evidence type="ECO:0000256" key="2">
    <source>
        <dbReference type="ARBA" id="ARBA00022670"/>
    </source>
</evidence>
<dbReference type="InterPro" id="IPR038765">
    <property type="entry name" value="Papain-like_cys_pep_sf"/>
</dbReference>
<evidence type="ECO:0000256" key="5">
    <source>
        <dbReference type="ARBA" id="ARBA00023157"/>
    </source>
</evidence>
<proteinExistence type="inferred from homology"/>
<dbReference type="SMART" id="SM00645">
    <property type="entry name" value="Pept_C1"/>
    <property type="match status" value="1"/>
</dbReference>
<evidence type="ECO:0000256" key="4">
    <source>
        <dbReference type="ARBA" id="ARBA00022807"/>
    </source>
</evidence>
<evidence type="ECO:0000259" key="9">
    <source>
        <dbReference type="SMART" id="SM00848"/>
    </source>
</evidence>
<dbReference type="CDD" id="cd02248">
    <property type="entry name" value="Peptidase_C1A"/>
    <property type="match status" value="1"/>
</dbReference>
<dbReference type="GO" id="GO:0008234">
    <property type="term" value="F:cysteine-type peptidase activity"/>
    <property type="evidence" value="ECO:0007669"/>
    <property type="project" value="UniProtKB-KW"/>
</dbReference>
<sequence>MKVVLIFLSVLFLLRASQGFDFHENELQTEESLSNLYERWKNHHSVSRASHESIKRFNVFRHDVLHVHKTNKKNKPYKLKINRFADMTHHEFRNSYAGSNVKHHRMLRGPKRGSGRFMYENVTAVPSSVDWREKGAVTDVKNQQDCELVDCDNEENEGCSGGLMEPAFDFIKNNGGIKTEETYPYISNDVDLCRAKYIEGETVTIDGHEHVPENDEEALLKAAAHQPVSVAIDAGSSDFQLYSEGVFTGECGTQLNHGVSIVGYGETENGTKYWIVRNSWGPEWGEGGYVRIERGISENEGRCECGTQLNHGVAIVGYGETENGTKYWIVRNSWGPEWGEGGYVRIERGISENEGRCGIAMEASYPTKLSFSSSGETNTIHEPIASDAGVFTGECGTQLNHGVAIVGYGETENGTKYWIVRNSWGPEWGEGGYVRIERGISENEGRCGIAMEASYPTKLSSSSSGETNTIHEPIASDAVKDEL</sequence>
<dbReference type="InterPro" id="IPR025660">
    <property type="entry name" value="Pept_his_AS"/>
</dbReference>
<dbReference type="Pfam" id="PF08246">
    <property type="entry name" value="Inhibitor_I29"/>
    <property type="match status" value="1"/>
</dbReference>
<dbReference type="PROSITE" id="PS00640">
    <property type="entry name" value="THIOL_PROTEASE_ASN"/>
    <property type="match status" value="3"/>
</dbReference>
<keyword evidence="2" id="KW-0645">Protease</keyword>
<dbReference type="Proteomes" id="UP000712600">
    <property type="component" value="Unassembled WGS sequence"/>
</dbReference>
<dbReference type="SMART" id="SM00848">
    <property type="entry name" value="Inhibitor_I29"/>
    <property type="match status" value="1"/>
</dbReference>